<evidence type="ECO:0000313" key="1">
    <source>
        <dbReference type="EMBL" id="MBB5067496.1"/>
    </source>
</evidence>
<name>A0A840N638_9PSEU</name>
<organism evidence="1 2">
    <name type="scientific">Saccharopolyspora gloriosae</name>
    <dbReference type="NCBI Taxonomy" id="455344"/>
    <lineage>
        <taxon>Bacteria</taxon>
        <taxon>Bacillati</taxon>
        <taxon>Actinomycetota</taxon>
        <taxon>Actinomycetes</taxon>
        <taxon>Pseudonocardiales</taxon>
        <taxon>Pseudonocardiaceae</taxon>
        <taxon>Saccharopolyspora</taxon>
    </lineage>
</organism>
<accession>A0A840N638</accession>
<reference evidence="1 2" key="1">
    <citation type="submission" date="2020-08" db="EMBL/GenBank/DDBJ databases">
        <title>Sequencing the genomes of 1000 actinobacteria strains.</title>
        <authorList>
            <person name="Klenk H.-P."/>
        </authorList>
    </citation>
    <scope>NUCLEOTIDE SEQUENCE [LARGE SCALE GENOMIC DNA]</scope>
    <source>
        <strain evidence="1 2">DSM 45582</strain>
    </source>
</reference>
<dbReference type="EMBL" id="JACHIV010000001">
    <property type="protein sequence ID" value="MBB5067496.1"/>
    <property type="molecule type" value="Genomic_DNA"/>
</dbReference>
<dbReference type="Proteomes" id="UP000580474">
    <property type="component" value="Unassembled WGS sequence"/>
</dbReference>
<keyword evidence="2" id="KW-1185">Reference proteome</keyword>
<sequence>MQQLEHAADALGWKGLLVPHVEVLGTRFAAVTRVRRDVHLWRREHGWAPEDDPLWFRSWSQPSMHDHLPLAAVDVVGILVPVRKAKYGLRACGNLMTLAPCSVVLPRGHPYRPWPMTELDYYGVGVVADHGAEPSEVLLPPEDRSPEFGASLFGRWLQEVLYSLVLQRDPELAENPTA</sequence>
<comment type="caution">
    <text evidence="1">The sequence shown here is derived from an EMBL/GenBank/DDBJ whole genome shotgun (WGS) entry which is preliminary data.</text>
</comment>
<evidence type="ECO:0000313" key="2">
    <source>
        <dbReference type="Proteomes" id="UP000580474"/>
    </source>
</evidence>
<proteinExistence type="predicted"/>
<dbReference type="RefSeq" id="WP_184477056.1">
    <property type="nucleotide sequence ID" value="NZ_JACHIV010000001.1"/>
</dbReference>
<dbReference type="AlphaFoldDB" id="A0A840N638"/>
<gene>
    <name evidence="1" type="ORF">BJ969_000584</name>
</gene>
<protein>
    <submittedName>
        <fullName evidence="1">Uncharacterized protein</fullName>
    </submittedName>
</protein>